<evidence type="ECO:0000313" key="15">
    <source>
        <dbReference type="EMBL" id="MBB4234585.1"/>
    </source>
</evidence>
<evidence type="ECO:0000256" key="10">
    <source>
        <dbReference type="ARBA" id="ARBA00023004"/>
    </source>
</evidence>
<evidence type="ECO:0000313" key="16">
    <source>
        <dbReference type="Proteomes" id="UP000540909"/>
    </source>
</evidence>
<name>A0A7W6W402_9HYPH</name>
<keyword evidence="5" id="KW-0001">2Fe-2S</keyword>
<feature type="transmembrane region" description="Helical" evidence="13">
    <location>
        <begin position="111"/>
        <end position="129"/>
    </location>
</feature>
<dbReference type="InterPro" id="IPR013130">
    <property type="entry name" value="Fe3_Rdtase_TM_dom"/>
</dbReference>
<feature type="transmembrane region" description="Helical" evidence="13">
    <location>
        <begin position="7"/>
        <end position="24"/>
    </location>
</feature>
<dbReference type="Pfam" id="PF08022">
    <property type="entry name" value="FAD_binding_8"/>
    <property type="match status" value="1"/>
</dbReference>
<feature type="transmembrane region" description="Helical" evidence="13">
    <location>
        <begin position="171"/>
        <end position="190"/>
    </location>
</feature>
<evidence type="ECO:0000256" key="4">
    <source>
        <dbReference type="ARBA" id="ARBA00022692"/>
    </source>
</evidence>
<feature type="domain" description="FAD-binding FR-type" evidence="14">
    <location>
        <begin position="192"/>
        <end position="293"/>
    </location>
</feature>
<evidence type="ECO:0000256" key="12">
    <source>
        <dbReference type="ARBA" id="ARBA00023136"/>
    </source>
</evidence>
<dbReference type="EMBL" id="JACIFY010000003">
    <property type="protein sequence ID" value="MBB4234585.1"/>
    <property type="molecule type" value="Genomic_DNA"/>
</dbReference>
<evidence type="ECO:0000256" key="1">
    <source>
        <dbReference type="ARBA" id="ARBA00001974"/>
    </source>
</evidence>
<evidence type="ECO:0000256" key="9">
    <source>
        <dbReference type="ARBA" id="ARBA00023002"/>
    </source>
</evidence>
<evidence type="ECO:0000256" key="8">
    <source>
        <dbReference type="ARBA" id="ARBA00022989"/>
    </source>
</evidence>
<evidence type="ECO:0000256" key="7">
    <source>
        <dbReference type="ARBA" id="ARBA00022827"/>
    </source>
</evidence>
<feature type="transmembrane region" description="Helical" evidence="13">
    <location>
        <begin position="30"/>
        <end position="53"/>
    </location>
</feature>
<dbReference type="GO" id="GO:0016020">
    <property type="term" value="C:membrane"/>
    <property type="evidence" value="ECO:0007669"/>
    <property type="project" value="UniProtKB-SubCell"/>
</dbReference>
<dbReference type="InterPro" id="IPR017927">
    <property type="entry name" value="FAD-bd_FR_type"/>
</dbReference>
<dbReference type="AlphaFoldDB" id="A0A7W6W402"/>
<comment type="caution">
    <text evidence="15">The sequence shown here is derived from an EMBL/GenBank/DDBJ whole genome shotgun (WGS) entry which is preliminary data.</text>
</comment>
<evidence type="ECO:0000259" key="14">
    <source>
        <dbReference type="PROSITE" id="PS51384"/>
    </source>
</evidence>
<keyword evidence="8 13" id="KW-1133">Transmembrane helix</keyword>
<sequence length="419" mass="45353">MLKRQGVLAVAGLIAVFAILHLGLSPDDYSLRLLGATTLGGAAFLLMTVAVILSTRARRLENLFGGLDRMYQVHRAVGACAAFAALLHFFTVPKALPPGADLAANSLVPSAPLGILGLVLLVVGLFLALNRKISYSRWRPAHKAMGLVYLLILGHFMAAPPALLDHTSPSVLLLIAVAAIGVPALFYSIFGLGRRSARSFTIEAVNPMERATELVLKPMGKLFDFTPGQFAFIEVQAKGWNEAHPFTISSAPAESRLRFTVRDLGDWTRKVRTELRPGGTVLVHGPYGRFDSARAGTKQVWIAGGVGLTPFLSTLRAMKPGDLRKITFIYAARNESEAIFLDELKAKSAELGNVDLIPLFSDSGALARVDDLKSRLAEPLPAYDYFLCGPKPMVEGLISDLRKAGVPRTRIHTEAFAFR</sequence>
<evidence type="ECO:0000256" key="3">
    <source>
        <dbReference type="ARBA" id="ARBA00022630"/>
    </source>
</evidence>
<dbReference type="RefSeq" id="WP_184467679.1">
    <property type="nucleotide sequence ID" value="NZ_JACIFY010000003.1"/>
</dbReference>
<dbReference type="PANTHER" id="PTHR47354:SF8">
    <property type="entry name" value="1,2-PHENYLACETYL-COA EPOXIDASE, SUBUNIT E"/>
    <property type="match status" value="1"/>
</dbReference>
<keyword evidence="3" id="KW-0285">Flavoprotein</keyword>
<dbReference type="InterPro" id="IPR017938">
    <property type="entry name" value="Riboflavin_synthase-like_b-brl"/>
</dbReference>
<keyword evidence="10" id="KW-0408">Iron</keyword>
<evidence type="ECO:0000256" key="13">
    <source>
        <dbReference type="SAM" id="Phobius"/>
    </source>
</evidence>
<dbReference type="GO" id="GO:0016491">
    <property type="term" value="F:oxidoreductase activity"/>
    <property type="evidence" value="ECO:0007669"/>
    <property type="project" value="UniProtKB-KW"/>
</dbReference>
<keyword evidence="12 13" id="KW-0472">Membrane</keyword>
<dbReference type="GO" id="GO:0051537">
    <property type="term" value="F:2 iron, 2 sulfur cluster binding"/>
    <property type="evidence" value="ECO:0007669"/>
    <property type="project" value="UniProtKB-KW"/>
</dbReference>
<dbReference type="Gene3D" id="2.40.30.10">
    <property type="entry name" value="Translation factors"/>
    <property type="match status" value="1"/>
</dbReference>
<dbReference type="Proteomes" id="UP000540909">
    <property type="component" value="Unassembled WGS sequence"/>
</dbReference>
<dbReference type="InterPro" id="IPR039261">
    <property type="entry name" value="FNR_nucleotide-bd"/>
</dbReference>
<dbReference type="Pfam" id="PF01794">
    <property type="entry name" value="Ferric_reduct"/>
    <property type="match status" value="1"/>
</dbReference>
<dbReference type="SUPFAM" id="SSF52343">
    <property type="entry name" value="Ferredoxin reductase-like, C-terminal NADP-linked domain"/>
    <property type="match status" value="1"/>
</dbReference>
<evidence type="ECO:0000256" key="6">
    <source>
        <dbReference type="ARBA" id="ARBA00022723"/>
    </source>
</evidence>
<dbReference type="PROSITE" id="PS51384">
    <property type="entry name" value="FAD_FR"/>
    <property type="match status" value="1"/>
</dbReference>
<dbReference type="GO" id="GO:0050660">
    <property type="term" value="F:flavin adenine dinucleotide binding"/>
    <property type="evidence" value="ECO:0007669"/>
    <property type="project" value="TreeGrafter"/>
</dbReference>
<dbReference type="InterPro" id="IPR013112">
    <property type="entry name" value="FAD-bd_8"/>
</dbReference>
<organism evidence="15 16">
    <name type="scientific">Rhizobium esperanzae</name>
    <dbReference type="NCBI Taxonomy" id="1967781"/>
    <lineage>
        <taxon>Bacteria</taxon>
        <taxon>Pseudomonadati</taxon>
        <taxon>Pseudomonadota</taxon>
        <taxon>Alphaproteobacteria</taxon>
        <taxon>Hyphomicrobiales</taxon>
        <taxon>Rhizobiaceae</taxon>
        <taxon>Rhizobium/Agrobacterium group</taxon>
        <taxon>Rhizobium</taxon>
    </lineage>
</organism>
<evidence type="ECO:0000256" key="2">
    <source>
        <dbReference type="ARBA" id="ARBA00004141"/>
    </source>
</evidence>
<keyword evidence="9" id="KW-0560">Oxidoreductase</keyword>
<comment type="subcellular location">
    <subcellularLocation>
        <location evidence="2">Membrane</location>
        <topology evidence="2">Multi-pass membrane protein</topology>
    </subcellularLocation>
</comment>
<dbReference type="Pfam" id="PF00175">
    <property type="entry name" value="NAD_binding_1"/>
    <property type="match status" value="1"/>
</dbReference>
<protein>
    <submittedName>
        <fullName evidence="15">Putative ferric reductase</fullName>
    </submittedName>
</protein>
<keyword evidence="7" id="KW-0274">FAD</keyword>
<keyword evidence="6" id="KW-0479">Metal-binding</keyword>
<dbReference type="InterPro" id="IPR001433">
    <property type="entry name" value="OxRdtase_FAD/NAD-bd"/>
</dbReference>
<evidence type="ECO:0000256" key="5">
    <source>
        <dbReference type="ARBA" id="ARBA00022714"/>
    </source>
</evidence>
<dbReference type="PANTHER" id="PTHR47354">
    <property type="entry name" value="NADH OXIDOREDUCTASE HCR"/>
    <property type="match status" value="1"/>
</dbReference>
<gene>
    <name evidence="15" type="ORF">GGD57_001141</name>
</gene>
<dbReference type="Gene3D" id="3.40.50.80">
    <property type="entry name" value="Nucleotide-binding domain of ferredoxin-NADP reductase (FNR) module"/>
    <property type="match status" value="1"/>
</dbReference>
<proteinExistence type="predicted"/>
<dbReference type="CDD" id="cd06198">
    <property type="entry name" value="FNR_like_3"/>
    <property type="match status" value="1"/>
</dbReference>
<comment type="cofactor">
    <cofactor evidence="1">
        <name>FAD</name>
        <dbReference type="ChEBI" id="CHEBI:57692"/>
    </cofactor>
</comment>
<dbReference type="GO" id="GO:0046872">
    <property type="term" value="F:metal ion binding"/>
    <property type="evidence" value="ECO:0007669"/>
    <property type="project" value="UniProtKB-KW"/>
</dbReference>
<keyword evidence="11" id="KW-0411">Iron-sulfur</keyword>
<dbReference type="PRINTS" id="PR00410">
    <property type="entry name" value="PHEHYDRXLASE"/>
</dbReference>
<reference evidence="15 16" key="1">
    <citation type="submission" date="2020-08" db="EMBL/GenBank/DDBJ databases">
        <title>Genomic Encyclopedia of Type Strains, Phase IV (KMG-V): Genome sequencing to study the core and pangenomes of soil and plant-associated prokaryotes.</title>
        <authorList>
            <person name="Whitman W."/>
        </authorList>
    </citation>
    <scope>NUCLEOTIDE SEQUENCE [LARGE SCALE GENOMIC DNA]</scope>
    <source>
        <strain evidence="15 16">SEMIA 4089</strain>
    </source>
</reference>
<dbReference type="InterPro" id="IPR050415">
    <property type="entry name" value="MRET"/>
</dbReference>
<feature type="transmembrane region" description="Helical" evidence="13">
    <location>
        <begin position="73"/>
        <end position="91"/>
    </location>
</feature>
<evidence type="ECO:0000256" key="11">
    <source>
        <dbReference type="ARBA" id="ARBA00023014"/>
    </source>
</evidence>
<feature type="transmembrane region" description="Helical" evidence="13">
    <location>
        <begin position="141"/>
        <end position="159"/>
    </location>
</feature>
<dbReference type="SUPFAM" id="SSF63380">
    <property type="entry name" value="Riboflavin synthase domain-like"/>
    <property type="match status" value="1"/>
</dbReference>
<keyword evidence="4 13" id="KW-0812">Transmembrane</keyword>
<accession>A0A7W6W402</accession>